<protein>
    <submittedName>
        <fullName evidence="1">Uncharacterized protein</fullName>
    </submittedName>
</protein>
<dbReference type="AlphaFoldDB" id="A0A6C0CWF3"/>
<accession>A0A6C0CWF3</accession>
<dbReference type="EMBL" id="MN739508">
    <property type="protein sequence ID" value="QHT09176.1"/>
    <property type="molecule type" value="Genomic_DNA"/>
</dbReference>
<name>A0A6C0CWF3_9ZZZZ</name>
<proteinExistence type="predicted"/>
<sequence length="77" mass="8920">MNETLYTCEYCHRVWDGNAQCPCWMDLCNSDNDSYDVKFKNVSTQTKSSRWGKTALERAQKVVDNNYLIIFGKGNTL</sequence>
<organism evidence="1">
    <name type="scientific">viral metagenome</name>
    <dbReference type="NCBI Taxonomy" id="1070528"/>
    <lineage>
        <taxon>unclassified sequences</taxon>
        <taxon>metagenomes</taxon>
        <taxon>organismal metagenomes</taxon>
    </lineage>
</organism>
<reference evidence="1" key="1">
    <citation type="journal article" date="2020" name="Nature">
        <title>Giant virus diversity and host interactions through global metagenomics.</title>
        <authorList>
            <person name="Schulz F."/>
            <person name="Roux S."/>
            <person name="Paez-Espino D."/>
            <person name="Jungbluth S."/>
            <person name="Walsh D.A."/>
            <person name="Denef V.J."/>
            <person name="McMahon K.D."/>
            <person name="Konstantinidis K.T."/>
            <person name="Eloe-Fadrosh E.A."/>
            <person name="Kyrpides N.C."/>
            <person name="Woyke T."/>
        </authorList>
    </citation>
    <scope>NUCLEOTIDE SEQUENCE</scope>
    <source>
        <strain evidence="1">GVMAG-M-3300023110-24</strain>
    </source>
</reference>
<evidence type="ECO:0000313" key="1">
    <source>
        <dbReference type="EMBL" id="QHT09176.1"/>
    </source>
</evidence>